<dbReference type="EMBL" id="LJOD01000006">
    <property type="protein sequence ID" value="KPE51222.1"/>
    <property type="molecule type" value="Genomic_DNA"/>
</dbReference>
<evidence type="ECO:0000313" key="2">
    <source>
        <dbReference type="Proteomes" id="UP000037953"/>
    </source>
</evidence>
<organism evidence="1 2">
    <name type="scientific">Chryseobacterium indologenes</name>
    <name type="common">Flavobacterium indologenes</name>
    <dbReference type="NCBI Taxonomy" id="253"/>
    <lineage>
        <taxon>Bacteria</taxon>
        <taxon>Pseudomonadati</taxon>
        <taxon>Bacteroidota</taxon>
        <taxon>Flavobacteriia</taxon>
        <taxon>Flavobacteriales</taxon>
        <taxon>Weeksellaceae</taxon>
        <taxon>Chryseobacterium group</taxon>
        <taxon>Chryseobacterium</taxon>
    </lineage>
</organism>
<comment type="caution">
    <text evidence="1">The sequence shown here is derived from an EMBL/GenBank/DDBJ whole genome shotgun (WGS) entry which is preliminary data.</text>
</comment>
<name>A0A0N0IWC5_CHRID</name>
<proteinExistence type="predicted"/>
<reference evidence="2" key="2">
    <citation type="submission" date="2015-09" db="EMBL/GenBank/DDBJ databases">
        <title>Draft genome sequence of a multidrug-resistant Chryseobacterium indologenes isolate from Malaysia.</title>
        <authorList>
            <person name="Yu C.Y."/>
            <person name="Ang G.Y."/>
            <person name="Chan K.-G."/>
        </authorList>
    </citation>
    <scope>NUCLEOTIDE SEQUENCE [LARGE SCALE GENOMIC DNA]</scope>
    <source>
        <strain evidence="2">CI_885</strain>
    </source>
</reference>
<dbReference type="Proteomes" id="UP000037953">
    <property type="component" value="Unassembled WGS sequence"/>
</dbReference>
<protein>
    <submittedName>
        <fullName evidence="1">Uncharacterized protein</fullName>
    </submittedName>
</protein>
<reference evidence="1 2" key="1">
    <citation type="journal article" date="2015" name="Genom Data">
        <title>Draft genome sequence of a multidrug-resistant Chryseobacterium indologenes isolate from Malaysia.</title>
        <authorList>
            <person name="Yu C.Y."/>
            <person name="Ang G.Y."/>
            <person name="Cheng H.J."/>
            <person name="Cheong Y.M."/>
            <person name="Yin W.F."/>
            <person name="Chan K.G."/>
        </authorList>
    </citation>
    <scope>NUCLEOTIDE SEQUENCE [LARGE SCALE GENOMIC DNA]</scope>
    <source>
        <strain evidence="1 2">CI_885</strain>
    </source>
</reference>
<sequence length="65" mass="7622">MNIVLNRIMAPGLILISLVTANAQKNMEITASLIIDDRVVVSRRENVRYIMLIIKMMWSFNRRFQ</sequence>
<evidence type="ECO:0000313" key="1">
    <source>
        <dbReference type="EMBL" id="KPE51222.1"/>
    </source>
</evidence>
<accession>A0A0N0IWC5</accession>
<dbReference type="PATRIC" id="fig|253.9.peg.4064"/>
<dbReference type="AlphaFoldDB" id="A0A0N0IWC5"/>
<gene>
    <name evidence="1" type="ORF">AOB46_11175</name>
</gene>